<comment type="caution">
    <text evidence="4">The sequence shown here is derived from an EMBL/GenBank/DDBJ whole genome shotgun (WGS) entry which is preliminary data.</text>
</comment>
<gene>
    <name evidence="4" type="ORF">ACFSFY_04275</name>
</gene>
<evidence type="ECO:0000256" key="1">
    <source>
        <dbReference type="ARBA" id="ARBA00004241"/>
    </source>
</evidence>
<keyword evidence="3" id="KW-0812">Transmembrane</keyword>
<feature type="transmembrane region" description="Helical" evidence="3">
    <location>
        <begin position="14"/>
        <end position="35"/>
    </location>
</feature>
<protein>
    <submittedName>
        <fullName evidence="4">Prepilin-type N-terminal cleavage/methylation domain-containing protein</fullName>
    </submittedName>
</protein>
<dbReference type="InterPro" id="IPR012902">
    <property type="entry name" value="N_methyl_site"/>
</dbReference>
<keyword evidence="5" id="KW-1185">Reference proteome</keyword>
<dbReference type="RefSeq" id="WP_381535926.1">
    <property type="nucleotide sequence ID" value="NZ_JBHUGI010000006.1"/>
</dbReference>
<evidence type="ECO:0000313" key="4">
    <source>
        <dbReference type="EMBL" id="MFD1927278.1"/>
    </source>
</evidence>
<keyword evidence="3" id="KW-1133">Transmembrane helix</keyword>
<dbReference type="Pfam" id="PF07963">
    <property type="entry name" value="N_methyl"/>
    <property type="match status" value="1"/>
</dbReference>
<organism evidence="4 5">
    <name type="scientific">Sporosarcina siberiensis</name>
    <dbReference type="NCBI Taxonomy" id="1365606"/>
    <lineage>
        <taxon>Bacteria</taxon>
        <taxon>Bacillati</taxon>
        <taxon>Bacillota</taxon>
        <taxon>Bacilli</taxon>
        <taxon>Bacillales</taxon>
        <taxon>Caryophanaceae</taxon>
        <taxon>Sporosarcina</taxon>
    </lineage>
</organism>
<dbReference type="Proteomes" id="UP001597218">
    <property type="component" value="Unassembled WGS sequence"/>
</dbReference>
<comment type="subcellular location">
    <subcellularLocation>
        <location evidence="1">Cell surface</location>
    </subcellularLocation>
</comment>
<dbReference type="EMBL" id="JBHUGI010000006">
    <property type="protein sequence ID" value="MFD1927278.1"/>
    <property type="molecule type" value="Genomic_DNA"/>
</dbReference>
<proteinExistence type="predicted"/>
<evidence type="ECO:0000256" key="2">
    <source>
        <dbReference type="ARBA" id="ARBA00023287"/>
    </source>
</evidence>
<reference evidence="5" key="1">
    <citation type="journal article" date="2019" name="Int. J. Syst. Evol. Microbiol.">
        <title>The Global Catalogue of Microorganisms (GCM) 10K type strain sequencing project: providing services to taxonomists for standard genome sequencing and annotation.</title>
        <authorList>
            <consortium name="The Broad Institute Genomics Platform"/>
            <consortium name="The Broad Institute Genome Sequencing Center for Infectious Disease"/>
            <person name="Wu L."/>
            <person name="Ma J."/>
        </authorList>
    </citation>
    <scope>NUCLEOTIDE SEQUENCE [LARGE SCALE GENOMIC DNA]</scope>
    <source>
        <strain evidence="5">CGMCC 4.7177</strain>
    </source>
</reference>
<sequence length="161" mass="18890">MKHKNEHGVSLVELLAVLALVAMIATLILTTFFIATKYNLTETKKLKMQQEANYIITFILQKHREVEDCYSLKINDENLFFDYCDESKPDKLISNGYEYKLYHPLEPENPLVPQAERDAIEESERFYPKEDNLQMTLMLIDLSNDQLKVSIDTTFVRYKTE</sequence>
<dbReference type="NCBIfam" id="TIGR02532">
    <property type="entry name" value="IV_pilin_GFxxxE"/>
    <property type="match status" value="1"/>
</dbReference>
<keyword evidence="2" id="KW-0178">Competence</keyword>
<name>A0ABW4SCU4_9BACL</name>
<evidence type="ECO:0000313" key="5">
    <source>
        <dbReference type="Proteomes" id="UP001597218"/>
    </source>
</evidence>
<dbReference type="PROSITE" id="PS00409">
    <property type="entry name" value="PROKAR_NTER_METHYL"/>
    <property type="match status" value="1"/>
</dbReference>
<evidence type="ECO:0000256" key="3">
    <source>
        <dbReference type="SAM" id="Phobius"/>
    </source>
</evidence>
<keyword evidence="3" id="KW-0472">Membrane</keyword>
<accession>A0ABW4SCU4</accession>